<dbReference type="SUPFAM" id="SSF52317">
    <property type="entry name" value="Class I glutamine amidotransferase-like"/>
    <property type="match status" value="1"/>
</dbReference>
<dbReference type="EC" id="3.4.-.-" evidence="2"/>
<keyword evidence="2" id="KW-0378">Hydrolase</keyword>
<dbReference type="EMBL" id="JARZFX010000002">
    <property type="protein sequence ID" value="MEC5423231.1"/>
    <property type="molecule type" value="Genomic_DNA"/>
</dbReference>
<protein>
    <submittedName>
        <fullName evidence="2">Type 1 glutamine amidotransferase</fullName>
        <ecNumber evidence="2">3.4.-.-</ecNumber>
    </submittedName>
</protein>
<dbReference type="InterPro" id="IPR017926">
    <property type="entry name" value="GATASE"/>
</dbReference>
<name>A0ABU6KD14_9BACI</name>
<dbReference type="CDD" id="cd01741">
    <property type="entry name" value="GATase1_1"/>
    <property type="match status" value="1"/>
</dbReference>
<gene>
    <name evidence="2" type="ORF">QGM71_06910</name>
</gene>
<evidence type="ECO:0000259" key="1">
    <source>
        <dbReference type="Pfam" id="PF00117"/>
    </source>
</evidence>
<dbReference type="Gene3D" id="3.40.50.880">
    <property type="match status" value="1"/>
</dbReference>
<evidence type="ECO:0000313" key="3">
    <source>
        <dbReference type="Proteomes" id="UP001335737"/>
    </source>
</evidence>
<keyword evidence="3" id="KW-1185">Reference proteome</keyword>
<dbReference type="PANTHER" id="PTHR42695:SF5">
    <property type="entry name" value="GLUTAMINE AMIDOTRANSFERASE YLR126C-RELATED"/>
    <property type="match status" value="1"/>
</dbReference>
<organism evidence="2 3">
    <name type="scientific">Virgibacillus tibetensis</name>
    <dbReference type="NCBI Taxonomy" id="3042313"/>
    <lineage>
        <taxon>Bacteria</taxon>
        <taxon>Bacillati</taxon>
        <taxon>Bacillota</taxon>
        <taxon>Bacilli</taxon>
        <taxon>Bacillales</taxon>
        <taxon>Bacillaceae</taxon>
        <taxon>Virgibacillus</taxon>
    </lineage>
</organism>
<dbReference type="PROSITE" id="PS51273">
    <property type="entry name" value="GATASE_TYPE_1"/>
    <property type="match status" value="1"/>
</dbReference>
<feature type="domain" description="Glutamine amidotransferase" evidence="1">
    <location>
        <begin position="28"/>
        <end position="181"/>
    </location>
</feature>
<dbReference type="PANTHER" id="PTHR42695">
    <property type="entry name" value="GLUTAMINE AMIDOTRANSFERASE YLR126C-RELATED"/>
    <property type="match status" value="1"/>
</dbReference>
<dbReference type="GO" id="GO:0016787">
    <property type="term" value="F:hydrolase activity"/>
    <property type="evidence" value="ECO:0007669"/>
    <property type="project" value="UniProtKB-KW"/>
</dbReference>
<proteinExistence type="predicted"/>
<dbReference type="Pfam" id="PF00117">
    <property type="entry name" value="GATase"/>
    <property type="match status" value="1"/>
</dbReference>
<keyword evidence="2" id="KW-0315">Glutamine amidotransferase</keyword>
<comment type="caution">
    <text evidence="2">The sequence shown here is derived from an EMBL/GenBank/DDBJ whole genome shotgun (WGS) entry which is preliminary data.</text>
</comment>
<dbReference type="InterPro" id="IPR029062">
    <property type="entry name" value="Class_I_gatase-like"/>
</dbReference>
<accession>A0ABU6KD14</accession>
<sequence length="231" mass="26092">MRVHTLINHPLSTPGLIGEWVANRGYTTSSTLVYKEEQFPEIGNFDMLIILGGTMGAYEEKKHPWLKLEKQFIRKATQANKLVLGICLGAQLIAEALGGKAYPHINQEIGWSQLQLTKQGKSERLFRHLSHKFTVFSYHGDTFDLPPGAVLLAEGRGCKNQAFVYGERVVGLQFHPEFDYTILNNIVREFGDEIKAGPYVQVPSEFHGRDDLIDGAKNFLFQLLDNMVESR</sequence>
<reference evidence="2 3" key="1">
    <citation type="journal article" date="2024" name="Int. J. Syst. Evol. Microbiol.">
        <title>Virgibacillus tibetensis sp. nov., isolated from salt lake on the Tibetan Plateau of China.</title>
        <authorList>
            <person name="Phurbu D."/>
            <person name="Liu Z.-X."/>
            <person name="Wang R."/>
            <person name="Zheng Y.-Y."/>
            <person name="Liu H.-C."/>
            <person name="Zhou Y.-G."/>
            <person name="Yu Y.-J."/>
            <person name="Li A.-H."/>
        </authorList>
    </citation>
    <scope>NUCLEOTIDE SEQUENCE [LARGE SCALE GENOMIC DNA]</scope>
    <source>
        <strain evidence="2 3">C22-A2</strain>
    </source>
</reference>
<evidence type="ECO:0000313" key="2">
    <source>
        <dbReference type="EMBL" id="MEC5423231.1"/>
    </source>
</evidence>
<dbReference type="Proteomes" id="UP001335737">
    <property type="component" value="Unassembled WGS sequence"/>
</dbReference>
<dbReference type="RefSeq" id="WP_327606789.1">
    <property type="nucleotide sequence ID" value="NZ_JARZFX010000002.1"/>
</dbReference>
<dbReference type="InterPro" id="IPR044992">
    <property type="entry name" value="ChyE-like"/>
</dbReference>